<evidence type="ECO:0000256" key="1">
    <source>
        <dbReference type="ARBA" id="ARBA00005964"/>
    </source>
</evidence>
<dbReference type="PROSITE" id="PS00941">
    <property type="entry name" value="CARBOXYLESTERASE_B_2"/>
    <property type="match status" value="1"/>
</dbReference>
<dbReference type="PANTHER" id="PTHR43142">
    <property type="entry name" value="CARBOXYLIC ESTER HYDROLASE"/>
    <property type="match status" value="1"/>
</dbReference>
<proteinExistence type="inferred from homology"/>
<dbReference type="GO" id="GO:0016787">
    <property type="term" value="F:hydrolase activity"/>
    <property type="evidence" value="ECO:0007669"/>
    <property type="project" value="UniProtKB-KW"/>
</dbReference>
<evidence type="ECO:0000313" key="7">
    <source>
        <dbReference type="Proteomes" id="UP000764110"/>
    </source>
</evidence>
<feature type="domain" description="Carboxylesterase type B" evidence="5">
    <location>
        <begin position="19"/>
        <end position="391"/>
    </location>
</feature>
<evidence type="ECO:0000259" key="5">
    <source>
        <dbReference type="Pfam" id="PF00135"/>
    </source>
</evidence>
<dbReference type="Pfam" id="PF00135">
    <property type="entry name" value="COesterase"/>
    <property type="match status" value="1"/>
</dbReference>
<feature type="region of interest" description="Disordered" evidence="4">
    <location>
        <begin position="45"/>
        <end position="79"/>
    </location>
</feature>
<reference evidence="6 7" key="1">
    <citation type="submission" date="2020-07" db="EMBL/GenBank/DDBJ databases">
        <title>Metarhizium humberi genome.</title>
        <authorList>
            <person name="Lysoe E."/>
        </authorList>
    </citation>
    <scope>NUCLEOTIDE SEQUENCE [LARGE SCALE GENOMIC DNA]</scope>
    <source>
        <strain evidence="6 7">ESALQ1638</strain>
    </source>
</reference>
<dbReference type="AlphaFoldDB" id="A0A9P8M1Q3"/>
<dbReference type="InterPro" id="IPR002018">
    <property type="entry name" value="CarbesteraseB"/>
</dbReference>
<dbReference type="InterPro" id="IPR019819">
    <property type="entry name" value="Carboxylesterase_B_CS"/>
</dbReference>
<organism evidence="6 7">
    <name type="scientific">Metarhizium humberi</name>
    <dbReference type="NCBI Taxonomy" id="2596975"/>
    <lineage>
        <taxon>Eukaryota</taxon>
        <taxon>Fungi</taxon>
        <taxon>Dikarya</taxon>
        <taxon>Ascomycota</taxon>
        <taxon>Pezizomycotina</taxon>
        <taxon>Sordariomycetes</taxon>
        <taxon>Hypocreomycetidae</taxon>
        <taxon>Hypocreales</taxon>
        <taxon>Clavicipitaceae</taxon>
        <taxon>Metarhizium</taxon>
    </lineage>
</organism>
<dbReference type="Proteomes" id="UP000764110">
    <property type="component" value="Unassembled WGS sequence"/>
</dbReference>
<keyword evidence="7" id="KW-1185">Reference proteome</keyword>
<dbReference type="PROSITE" id="PS00122">
    <property type="entry name" value="CARBOXYLESTERASE_B_1"/>
    <property type="match status" value="1"/>
</dbReference>
<dbReference type="EMBL" id="JACEFI010000039">
    <property type="protein sequence ID" value="KAH0592042.1"/>
    <property type="molecule type" value="Genomic_DNA"/>
</dbReference>
<evidence type="ECO:0000313" key="6">
    <source>
        <dbReference type="EMBL" id="KAH0592042.1"/>
    </source>
</evidence>
<dbReference type="SUPFAM" id="SSF53474">
    <property type="entry name" value="alpha/beta-Hydrolases"/>
    <property type="match status" value="1"/>
</dbReference>
<feature type="compositionally biased region" description="Polar residues" evidence="4">
    <location>
        <begin position="59"/>
        <end position="69"/>
    </location>
</feature>
<evidence type="ECO:0000256" key="4">
    <source>
        <dbReference type="SAM" id="MobiDB-lite"/>
    </source>
</evidence>
<name>A0A9P8M1Q3_9HYPO</name>
<dbReference type="InterPro" id="IPR019826">
    <property type="entry name" value="Carboxylesterase_B_AS"/>
</dbReference>
<dbReference type="InterPro" id="IPR029058">
    <property type="entry name" value="AB_hydrolase_fold"/>
</dbReference>
<gene>
    <name evidence="6" type="ORF">MHUMG1_10253</name>
</gene>
<comment type="caution">
    <text evidence="6">The sequence shown here is derived from an EMBL/GenBank/DDBJ whole genome shotgun (WGS) entry which is preliminary data.</text>
</comment>
<keyword evidence="2 3" id="KW-0378">Hydrolase</keyword>
<evidence type="ECO:0000256" key="3">
    <source>
        <dbReference type="RuleBase" id="RU361235"/>
    </source>
</evidence>
<dbReference type="PANTHER" id="PTHR43142:SF8">
    <property type="entry name" value="CARBOXYLIC ESTER HYDROLASE"/>
    <property type="match status" value="1"/>
</dbReference>
<protein>
    <recommendedName>
        <fullName evidence="3">Carboxylic ester hydrolase</fullName>
        <ecNumber evidence="3">3.1.1.-</ecNumber>
    </recommendedName>
</protein>
<dbReference type="EC" id="3.1.1.-" evidence="3"/>
<evidence type="ECO:0000256" key="2">
    <source>
        <dbReference type="ARBA" id="ARBA00022801"/>
    </source>
</evidence>
<dbReference type="Gene3D" id="3.40.50.1820">
    <property type="entry name" value="alpha/beta hydrolase"/>
    <property type="match status" value="1"/>
</dbReference>
<comment type="similarity">
    <text evidence="1 3">Belongs to the type-B carboxylesterase/lipase family.</text>
</comment>
<accession>A0A9P8M1Q3</accession>
<sequence>MGNTLSYTTQQHTVDLGPRGSIIGLQYDNKARRYAAVPYALPPTGQHRWRKPRPLPPSFTYSPANQPFNATELRPPAAQEDRDLATGQVNSANDGVKGTEDCLYVNIWTPVPADAAATAKWPVMVWLHGGWFQVGDACHDPASDPTELISTGGLNAIVVAISYRLNVFGFLSSGALLEESGGEAAGNFGLWDQRLALEWVHDNIAAFGGDADNMTIAGRSAGAYGVEAQILHDLRRHRNPRAGKLFRRAWMSSNAIPAQPRTVQDAEAQFDEVCEHFGMPASLPPAQRLARLRATSEADLVRCIRHLKSHTFRPVTDGLFFHAGMVEYLQSEAFAEAFASRGMKLLIGEVANEETLYAQFNGPTEPTLESLRLQAANYYSPAATAKILGQYSLPKSSDIRDWKDAFGRIIADGQVRASSRLSFIDETVAPMEYGVSHAMDGPLWNYSINQLPTDEERKMLDTWVKILVAFVGGGEDFDFGTRTIDEVKVLTSKMDVAIEKDARYNELRELGAIFSQN</sequence>